<dbReference type="GO" id="GO:0008017">
    <property type="term" value="F:microtubule binding"/>
    <property type="evidence" value="ECO:0007669"/>
    <property type="project" value="InterPro"/>
</dbReference>
<dbReference type="InterPro" id="IPR001752">
    <property type="entry name" value="Kinesin_motor_dom"/>
</dbReference>
<dbReference type="EMBL" id="CM003378">
    <property type="protein sequence ID" value="KOM50171.1"/>
    <property type="molecule type" value="Genomic_DNA"/>
</dbReference>
<feature type="coiled-coil region" evidence="3">
    <location>
        <begin position="333"/>
        <end position="388"/>
    </location>
</feature>
<evidence type="ECO:0000313" key="6">
    <source>
        <dbReference type="Proteomes" id="UP000053144"/>
    </source>
</evidence>
<dbReference type="Gene3D" id="3.40.850.10">
    <property type="entry name" value="Kinesin motor domain"/>
    <property type="match status" value="1"/>
</dbReference>
<evidence type="ECO:0000256" key="1">
    <source>
        <dbReference type="ARBA" id="ARBA00023175"/>
    </source>
</evidence>
<evidence type="ECO:0000259" key="4">
    <source>
        <dbReference type="PROSITE" id="PS50067"/>
    </source>
</evidence>
<feature type="domain" description="Kinesin motor" evidence="4">
    <location>
        <begin position="409"/>
        <end position="456"/>
    </location>
</feature>
<dbReference type="Pfam" id="PF16796">
    <property type="entry name" value="Microtub_bd"/>
    <property type="match status" value="1"/>
</dbReference>
<dbReference type="AlphaFoldDB" id="A0A0L9V575"/>
<dbReference type="SUPFAM" id="SSF52540">
    <property type="entry name" value="P-loop containing nucleoside triphosphate hydrolases"/>
    <property type="match status" value="1"/>
</dbReference>
<evidence type="ECO:0000313" key="5">
    <source>
        <dbReference type="EMBL" id="KOM50171.1"/>
    </source>
</evidence>
<sequence length="456" mass="51191">MVKASHDCQMGHPDALMGRTDMLTLTPDQKVSSGCLGAASPDLAPAPARYKLWKAARTKSDGNMTSSSAALISQRICNKQLDSWECGFYVMCWIKTIIRVVITDHRNERFKSTSPIPTNTIRQIRRPMSYSEQNVSGNIDVECLHIRPLYRRLVYPTSEVYRDVPYTLSDINIDVWNCYPVGEVRLSVFSVHFILVTVNTRRGISLVASLECWSAGVPPLTKVLSVLLTGAAHPVNIFEALIVMVKVSVFTVPQSFDRSFGNSLVVVRCVLSHPDVVALEEWISIKGFFTKESFIPKFHIPCDEEIHFANELIDIHFQSALDDQLKICQSKIHADQDERIKVLQEKLSAAEEKLQVSEISANETRTEFEGQQKLVHELQRRLEDAEYKVTIGEKLRKELHNTILELKGNIRVFCRVRPLLPDEACSTEGKVISYPTSMEASGRGIELTQSGGTAIG</sequence>
<evidence type="ECO:0000256" key="3">
    <source>
        <dbReference type="SAM" id="Coils"/>
    </source>
</evidence>
<dbReference type="GO" id="GO:0007018">
    <property type="term" value="P:microtubule-based movement"/>
    <property type="evidence" value="ECO:0007669"/>
    <property type="project" value="InterPro"/>
</dbReference>
<dbReference type="GO" id="GO:0003777">
    <property type="term" value="F:microtubule motor activity"/>
    <property type="evidence" value="ECO:0007669"/>
    <property type="project" value="InterPro"/>
</dbReference>
<dbReference type="PROSITE" id="PS50067">
    <property type="entry name" value="KINESIN_MOTOR_2"/>
    <property type="match status" value="1"/>
</dbReference>
<dbReference type="PANTHER" id="PTHR47972">
    <property type="entry name" value="KINESIN-LIKE PROTEIN KLP-3"/>
    <property type="match status" value="1"/>
</dbReference>
<gene>
    <name evidence="5" type="ORF">LR48_Vigan08g099800</name>
</gene>
<dbReference type="InterPro" id="IPR027417">
    <property type="entry name" value="P-loop_NTPase"/>
</dbReference>
<keyword evidence="3" id="KW-0175">Coiled coil</keyword>
<dbReference type="InterPro" id="IPR036961">
    <property type="entry name" value="Kinesin_motor_dom_sf"/>
</dbReference>
<dbReference type="STRING" id="3914.A0A0L9V575"/>
<dbReference type="Gramene" id="KOM50171">
    <property type="protein sequence ID" value="KOM50171"/>
    <property type="gene ID" value="LR48_Vigan08g099800"/>
</dbReference>
<name>A0A0L9V575_PHAAN</name>
<organism evidence="5 6">
    <name type="scientific">Phaseolus angularis</name>
    <name type="common">Azuki bean</name>
    <name type="synonym">Vigna angularis</name>
    <dbReference type="NCBI Taxonomy" id="3914"/>
    <lineage>
        <taxon>Eukaryota</taxon>
        <taxon>Viridiplantae</taxon>
        <taxon>Streptophyta</taxon>
        <taxon>Embryophyta</taxon>
        <taxon>Tracheophyta</taxon>
        <taxon>Spermatophyta</taxon>
        <taxon>Magnoliopsida</taxon>
        <taxon>eudicotyledons</taxon>
        <taxon>Gunneridae</taxon>
        <taxon>Pentapetalae</taxon>
        <taxon>rosids</taxon>
        <taxon>fabids</taxon>
        <taxon>Fabales</taxon>
        <taxon>Fabaceae</taxon>
        <taxon>Papilionoideae</taxon>
        <taxon>50 kb inversion clade</taxon>
        <taxon>NPAAA clade</taxon>
        <taxon>indigoferoid/millettioid clade</taxon>
        <taxon>Phaseoleae</taxon>
        <taxon>Vigna</taxon>
    </lineage>
</organism>
<protein>
    <recommendedName>
        <fullName evidence="4">Kinesin motor domain-containing protein</fullName>
    </recommendedName>
</protein>
<dbReference type="PANTHER" id="PTHR47972:SF46">
    <property type="entry name" value="KINESIN-LIKE PROTEIN"/>
    <property type="match status" value="1"/>
</dbReference>
<comment type="similarity">
    <text evidence="2">Belongs to the TRAFAC class myosin-kinesin ATPase superfamily. Kinesin family.</text>
</comment>
<evidence type="ECO:0000256" key="2">
    <source>
        <dbReference type="PROSITE-ProRule" id="PRU00283"/>
    </source>
</evidence>
<dbReference type="InterPro" id="IPR031852">
    <property type="entry name" value="Vik1/Cik1_MT-bd"/>
</dbReference>
<dbReference type="Proteomes" id="UP000053144">
    <property type="component" value="Chromosome 8"/>
</dbReference>
<comment type="caution">
    <text evidence="2">Lacks conserved residue(s) required for the propagation of feature annotation.</text>
</comment>
<dbReference type="GO" id="GO:0005524">
    <property type="term" value="F:ATP binding"/>
    <property type="evidence" value="ECO:0007669"/>
    <property type="project" value="InterPro"/>
</dbReference>
<keyword evidence="1" id="KW-0505">Motor protein</keyword>
<reference evidence="6" key="1">
    <citation type="journal article" date="2015" name="Proc. Natl. Acad. Sci. U.S.A.">
        <title>Genome sequencing of adzuki bean (Vigna angularis) provides insight into high starch and low fat accumulation and domestication.</title>
        <authorList>
            <person name="Yang K."/>
            <person name="Tian Z."/>
            <person name="Chen C."/>
            <person name="Luo L."/>
            <person name="Zhao B."/>
            <person name="Wang Z."/>
            <person name="Yu L."/>
            <person name="Li Y."/>
            <person name="Sun Y."/>
            <person name="Li W."/>
            <person name="Chen Y."/>
            <person name="Li Y."/>
            <person name="Zhang Y."/>
            <person name="Ai D."/>
            <person name="Zhao J."/>
            <person name="Shang C."/>
            <person name="Ma Y."/>
            <person name="Wu B."/>
            <person name="Wang M."/>
            <person name="Gao L."/>
            <person name="Sun D."/>
            <person name="Zhang P."/>
            <person name="Guo F."/>
            <person name="Wang W."/>
            <person name="Li Y."/>
            <person name="Wang J."/>
            <person name="Varshney R.K."/>
            <person name="Wang J."/>
            <person name="Ling H.Q."/>
            <person name="Wan P."/>
        </authorList>
    </citation>
    <scope>NUCLEOTIDE SEQUENCE</scope>
    <source>
        <strain evidence="6">cv. Jingnong 6</strain>
    </source>
</reference>
<proteinExistence type="inferred from homology"/>
<accession>A0A0L9V575</accession>
<dbReference type="InterPro" id="IPR027640">
    <property type="entry name" value="Kinesin-like_fam"/>
</dbReference>